<protein>
    <recommendedName>
        <fullName evidence="2">T4 RNA ligase 1-like N-terminal domain-containing protein</fullName>
    </recommendedName>
</protein>
<dbReference type="EMBL" id="MN739679">
    <property type="protein sequence ID" value="QHT20591.1"/>
    <property type="molecule type" value="Genomic_DNA"/>
</dbReference>
<evidence type="ECO:0000313" key="1">
    <source>
        <dbReference type="EMBL" id="QHT20591.1"/>
    </source>
</evidence>
<proteinExistence type="predicted"/>
<organism evidence="1">
    <name type="scientific">viral metagenome</name>
    <dbReference type="NCBI Taxonomy" id="1070528"/>
    <lineage>
        <taxon>unclassified sequences</taxon>
        <taxon>metagenomes</taxon>
        <taxon>organismal metagenomes</taxon>
    </lineage>
</organism>
<reference evidence="1" key="1">
    <citation type="journal article" date="2020" name="Nature">
        <title>Giant virus diversity and host interactions through global metagenomics.</title>
        <authorList>
            <person name="Schulz F."/>
            <person name="Roux S."/>
            <person name="Paez-Espino D."/>
            <person name="Jungbluth S."/>
            <person name="Walsh D.A."/>
            <person name="Denef V.J."/>
            <person name="McMahon K.D."/>
            <person name="Konstantinidis K.T."/>
            <person name="Eloe-Fadrosh E.A."/>
            <person name="Kyrpides N.C."/>
            <person name="Woyke T."/>
        </authorList>
    </citation>
    <scope>NUCLEOTIDE SEQUENCE</scope>
    <source>
        <strain evidence="1">GVMAG-M-3300023174-68</strain>
    </source>
</reference>
<dbReference type="AlphaFoldDB" id="A0A6C0DVW8"/>
<name>A0A6C0DVW8_9ZZZZ</name>
<sequence length="400" mass="47704">MNTNIEIANVEGLVKNHVNVNIDISDVTKLIKNHIFEEVKQICNRENIYIKEGCNNQSNLYLLVSSKANENENENENENQTKNKNLNDQCQGIIFEKETNRIVCMANNKIQNLNNWNDLQEIIQCKNIRDISMEYCEDGTVIRLYHYNNIWYTATTRCIDANGSYWTSPRSFSDMFWDIFDEKYLVDLDKNYTYNFIILDIENRIVVKHEENKLVYISRIHNENLIEDFTNVFENCERIEPAQKISDDQKMVYNNKKRGIIIKIHNNENNTYSNYLITYEQYKELKLIRGNVPRIGVRYLELVNDPERLQKLIENYSEYYFTFSVAQHSLNKVISAIFELYKESHIKHTIEIKEGHVYYKTLRQLHAIYKIHNERITLNKVKEKVYSLDKNILKKFIGWV</sequence>
<evidence type="ECO:0008006" key="2">
    <source>
        <dbReference type="Google" id="ProtNLM"/>
    </source>
</evidence>
<accession>A0A6C0DVW8</accession>